<sequence>MDASNLASVMTSFCFAFSLTTASCPIFPVRGCWLVATCDPSSHILQGRPTELSHVDVAMWRGTTVSWQDMVRRVDNPKDLHSTHIKSETTVDVKLEVYIQDIWRMTCVFPVVRFCFTPRQCNRAAHSIAAYVVKHGGRFGWDELGPEFLFNILAEDANVMPVLAPAAAPLNLWLLLFS</sequence>
<evidence type="ECO:0000313" key="2">
    <source>
        <dbReference type="EMBL" id="RXH97373.1"/>
    </source>
</evidence>
<reference evidence="2 3" key="1">
    <citation type="submission" date="2018-10" db="EMBL/GenBank/DDBJ databases">
        <title>A high-quality apple genome assembly.</title>
        <authorList>
            <person name="Hu J."/>
        </authorList>
    </citation>
    <scope>NUCLEOTIDE SEQUENCE [LARGE SCALE GENOMIC DNA]</scope>
    <source>
        <strain evidence="3">cv. HFTH1</strain>
        <tissue evidence="2">Young leaf</tissue>
    </source>
</reference>
<dbReference type="EMBL" id="RDQH01000332">
    <property type="protein sequence ID" value="RXH97373.1"/>
    <property type="molecule type" value="Genomic_DNA"/>
</dbReference>
<dbReference type="Proteomes" id="UP000290289">
    <property type="component" value="Chromosome 6"/>
</dbReference>
<evidence type="ECO:0000313" key="3">
    <source>
        <dbReference type="Proteomes" id="UP000290289"/>
    </source>
</evidence>
<feature type="signal peptide" evidence="1">
    <location>
        <begin position="1"/>
        <end position="22"/>
    </location>
</feature>
<keyword evidence="3" id="KW-1185">Reference proteome</keyword>
<evidence type="ECO:0000256" key="1">
    <source>
        <dbReference type="SAM" id="SignalP"/>
    </source>
</evidence>
<name>A0A498JTX9_MALDO</name>
<keyword evidence="1" id="KW-0732">Signal</keyword>
<dbReference type="AlphaFoldDB" id="A0A498JTX9"/>
<accession>A0A498JTX9</accession>
<gene>
    <name evidence="2" type="ORF">DVH24_036041</name>
</gene>
<feature type="chain" id="PRO_5019768794" description="RNase H type-1 domain-containing protein" evidence="1">
    <location>
        <begin position="23"/>
        <end position="178"/>
    </location>
</feature>
<evidence type="ECO:0008006" key="4">
    <source>
        <dbReference type="Google" id="ProtNLM"/>
    </source>
</evidence>
<proteinExistence type="predicted"/>
<organism evidence="2 3">
    <name type="scientific">Malus domestica</name>
    <name type="common">Apple</name>
    <name type="synonym">Pyrus malus</name>
    <dbReference type="NCBI Taxonomy" id="3750"/>
    <lineage>
        <taxon>Eukaryota</taxon>
        <taxon>Viridiplantae</taxon>
        <taxon>Streptophyta</taxon>
        <taxon>Embryophyta</taxon>
        <taxon>Tracheophyta</taxon>
        <taxon>Spermatophyta</taxon>
        <taxon>Magnoliopsida</taxon>
        <taxon>eudicotyledons</taxon>
        <taxon>Gunneridae</taxon>
        <taxon>Pentapetalae</taxon>
        <taxon>rosids</taxon>
        <taxon>fabids</taxon>
        <taxon>Rosales</taxon>
        <taxon>Rosaceae</taxon>
        <taxon>Amygdaloideae</taxon>
        <taxon>Maleae</taxon>
        <taxon>Malus</taxon>
    </lineage>
</organism>
<protein>
    <recommendedName>
        <fullName evidence="4">RNase H type-1 domain-containing protein</fullName>
    </recommendedName>
</protein>
<comment type="caution">
    <text evidence="2">The sequence shown here is derived from an EMBL/GenBank/DDBJ whole genome shotgun (WGS) entry which is preliminary data.</text>
</comment>